<proteinExistence type="predicted"/>
<evidence type="ECO:0000313" key="3">
    <source>
        <dbReference type="Proteomes" id="UP000198508"/>
    </source>
</evidence>
<evidence type="ECO:0000313" key="2">
    <source>
        <dbReference type="EMBL" id="SET98128.1"/>
    </source>
</evidence>
<sequence length="259" mass="29675">MIEYVNSLTPQEAEELKRTIRDLMRQSCIIETKYDTDRDCLKDNPRYRVCMRHREFLTDYFDIMGCTLVFDPQDHFFRLSGDGVGLEKFSETTTLFILLMKLIYKEKIMGEGLKATVTNLEEVRRHGVDTGILNRKLTDREVYEAVSVMKTHQMLEIPCAIGDLEDDTPIYLYNMINVFCRGAAVTELYQRYKKREEEAADGLLQERLRLEEQGGEAREAAPGLTREAAPGLARDAEAAPIQEAAPGRTQEGDTQDETM</sequence>
<evidence type="ECO:0000256" key="1">
    <source>
        <dbReference type="SAM" id="MobiDB-lite"/>
    </source>
</evidence>
<feature type="region of interest" description="Disordered" evidence="1">
    <location>
        <begin position="210"/>
        <end position="259"/>
    </location>
</feature>
<protein>
    <recommendedName>
        <fullName evidence="4">DUF4194 domain-containing protein</fullName>
    </recommendedName>
</protein>
<organism evidence="2 3">
    <name type="scientific">Enterocloster lavalensis</name>
    <dbReference type="NCBI Taxonomy" id="460384"/>
    <lineage>
        <taxon>Bacteria</taxon>
        <taxon>Bacillati</taxon>
        <taxon>Bacillota</taxon>
        <taxon>Clostridia</taxon>
        <taxon>Lachnospirales</taxon>
        <taxon>Lachnospiraceae</taxon>
        <taxon>Enterocloster</taxon>
    </lineage>
</organism>
<evidence type="ECO:0008006" key="4">
    <source>
        <dbReference type="Google" id="ProtNLM"/>
    </source>
</evidence>
<accession>A0A1I0INW8</accession>
<dbReference type="EMBL" id="FOIM01000022">
    <property type="protein sequence ID" value="SET98128.1"/>
    <property type="molecule type" value="Genomic_DNA"/>
</dbReference>
<name>A0A1I0INW8_9FIRM</name>
<feature type="compositionally biased region" description="Basic and acidic residues" evidence="1">
    <location>
        <begin position="210"/>
        <end position="219"/>
    </location>
</feature>
<gene>
    <name evidence="2" type="ORF">SAMN05216313_12257</name>
</gene>
<dbReference type="Proteomes" id="UP000198508">
    <property type="component" value="Unassembled WGS sequence"/>
</dbReference>
<keyword evidence="3" id="KW-1185">Reference proteome</keyword>
<reference evidence="3" key="1">
    <citation type="submission" date="2016-10" db="EMBL/GenBank/DDBJ databases">
        <authorList>
            <person name="Varghese N."/>
            <person name="Submissions S."/>
        </authorList>
    </citation>
    <scope>NUCLEOTIDE SEQUENCE [LARGE SCALE GENOMIC DNA]</scope>
    <source>
        <strain evidence="3">NLAE-zl-G277</strain>
    </source>
</reference>
<dbReference type="AlphaFoldDB" id="A0A1I0INW8"/>
<dbReference type="STRING" id="460384.SAMN05216313_12257"/>